<dbReference type="SUPFAM" id="SSF50129">
    <property type="entry name" value="GroES-like"/>
    <property type="match status" value="1"/>
</dbReference>
<organism evidence="2 3">
    <name type="scientific">Streptomyces turgidiscabies (strain Car8)</name>
    <dbReference type="NCBI Taxonomy" id="698760"/>
    <lineage>
        <taxon>Bacteria</taxon>
        <taxon>Bacillati</taxon>
        <taxon>Actinomycetota</taxon>
        <taxon>Actinomycetes</taxon>
        <taxon>Kitasatosporales</taxon>
        <taxon>Streptomycetaceae</taxon>
        <taxon>Streptomyces</taxon>
    </lineage>
</organism>
<dbReference type="RefSeq" id="WP_006382508.1">
    <property type="nucleotide sequence ID" value="NZ_AEJB01000603.1"/>
</dbReference>
<dbReference type="InterPro" id="IPR020843">
    <property type="entry name" value="ER"/>
</dbReference>
<evidence type="ECO:0000259" key="1">
    <source>
        <dbReference type="SMART" id="SM00829"/>
    </source>
</evidence>
<dbReference type="STRING" id="85558.T45_03217"/>
<gene>
    <name evidence="2" type="ORF">STRTUCAR8_00981</name>
</gene>
<dbReference type="CDD" id="cd05289">
    <property type="entry name" value="MDR_like_2"/>
    <property type="match status" value="1"/>
</dbReference>
<dbReference type="Pfam" id="PF08240">
    <property type="entry name" value="ADH_N"/>
    <property type="match status" value="1"/>
</dbReference>
<dbReference type="InterPro" id="IPR013154">
    <property type="entry name" value="ADH-like_N"/>
</dbReference>
<sequence length="312" mass="30543">MRAVALESVPSSPVVIDVDTPSPGVGELLVKVAAASLNGIDIATAAGYTQGFMEHRFPLVLGGDFAGTVEALGEGVDGFAVGDAVFGVVLKPYLGAGSLAQYVTVPAGHGVARIPAGLTVGDAGALGVAGLTAVVSLDAVALTEGETVLISGAAGGVGALAVQLAAARGAKVIATARPGTQTDFVTGLTGTEIHVVDFTADLEAQVRAIAPEGVDVVLHLAGDGAALAALLRPGGQLASATGLAQDDVKGHDVTVHTIMAAPGPKTLTSLAEQVASGALRVPVTATFPLDQATEAFAAFGAGTPGKITVSCS</sequence>
<dbReference type="Gene3D" id="3.90.180.10">
    <property type="entry name" value="Medium-chain alcohol dehydrogenases, catalytic domain"/>
    <property type="match status" value="1"/>
</dbReference>
<dbReference type="EMBL" id="AEJB01000603">
    <property type="protein sequence ID" value="ELP62565.1"/>
    <property type="molecule type" value="Genomic_DNA"/>
</dbReference>
<dbReference type="SMART" id="SM00829">
    <property type="entry name" value="PKS_ER"/>
    <property type="match status" value="1"/>
</dbReference>
<evidence type="ECO:0000313" key="3">
    <source>
        <dbReference type="Proteomes" id="UP000010931"/>
    </source>
</evidence>
<dbReference type="GO" id="GO:0016491">
    <property type="term" value="F:oxidoreductase activity"/>
    <property type="evidence" value="ECO:0007669"/>
    <property type="project" value="InterPro"/>
</dbReference>
<comment type="caution">
    <text evidence="2">The sequence shown here is derived from an EMBL/GenBank/DDBJ whole genome shotgun (WGS) entry which is preliminary data.</text>
</comment>
<evidence type="ECO:0000313" key="2">
    <source>
        <dbReference type="EMBL" id="ELP62565.1"/>
    </source>
</evidence>
<accession>L7EW02</accession>
<dbReference type="Gene3D" id="3.40.50.720">
    <property type="entry name" value="NAD(P)-binding Rossmann-like Domain"/>
    <property type="match status" value="1"/>
</dbReference>
<dbReference type="PATRIC" id="fig|698760.3.peg.8512"/>
<dbReference type="PANTHER" id="PTHR43482:SF1">
    <property type="entry name" value="PROTEIN AST1-RELATED"/>
    <property type="match status" value="1"/>
</dbReference>
<keyword evidence="3" id="KW-1185">Reference proteome</keyword>
<dbReference type="PANTHER" id="PTHR43482">
    <property type="entry name" value="PROTEIN AST1-RELATED"/>
    <property type="match status" value="1"/>
</dbReference>
<dbReference type="Proteomes" id="UP000010931">
    <property type="component" value="Unassembled WGS sequence"/>
</dbReference>
<proteinExistence type="predicted"/>
<dbReference type="GeneID" id="97402186"/>
<dbReference type="InterPro" id="IPR052585">
    <property type="entry name" value="Lipid_raft_assoc_Zn_ADH"/>
</dbReference>
<protein>
    <submittedName>
        <fullName evidence="2">Oxidoreductase, zinc-binding dehydrogenase family protein</fullName>
    </submittedName>
</protein>
<dbReference type="Pfam" id="PF13602">
    <property type="entry name" value="ADH_zinc_N_2"/>
    <property type="match status" value="1"/>
</dbReference>
<dbReference type="SUPFAM" id="SSF51735">
    <property type="entry name" value="NAD(P)-binding Rossmann-fold domains"/>
    <property type="match status" value="1"/>
</dbReference>
<feature type="domain" description="Enoyl reductase (ER)" evidence="1">
    <location>
        <begin position="8"/>
        <end position="309"/>
    </location>
</feature>
<dbReference type="InterPro" id="IPR036291">
    <property type="entry name" value="NAD(P)-bd_dom_sf"/>
</dbReference>
<dbReference type="AlphaFoldDB" id="L7EW02"/>
<dbReference type="InterPro" id="IPR011032">
    <property type="entry name" value="GroES-like_sf"/>
</dbReference>
<reference evidence="2 3" key="1">
    <citation type="journal article" date="2011" name="Plasmid">
        <title>Streptomyces turgidiscabies Car8 contains a modular pathogenicity island that shares virulence genes with other actinobacterial plant pathogens.</title>
        <authorList>
            <person name="Huguet-Tapia J.C."/>
            <person name="Badger J.H."/>
            <person name="Loria R."/>
            <person name="Pettis G.S."/>
        </authorList>
    </citation>
    <scope>NUCLEOTIDE SEQUENCE [LARGE SCALE GENOMIC DNA]</scope>
    <source>
        <strain evidence="2 3">Car8</strain>
    </source>
</reference>
<name>L7EW02_STRT8</name>